<keyword evidence="1" id="KW-0812">Transmembrane</keyword>
<dbReference type="InterPro" id="IPR001633">
    <property type="entry name" value="EAL_dom"/>
</dbReference>
<dbReference type="SUPFAM" id="SSF55073">
    <property type="entry name" value="Nucleotide cyclase"/>
    <property type="match status" value="1"/>
</dbReference>
<dbReference type="PROSITE" id="PS50887">
    <property type="entry name" value="GGDEF"/>
    <property type="match status" value="1"/>
</dbReference>
<sequence>MGGRGARWWQYLIVGVLLTVGELALPRGLPRYVGYLALGVSAVVAMSIGLRRNRPVNARAWVLIAGGNGAWLVGDAAYNWHTQVPSAAVPPPVWAYVPYLVAYLLLALGLLMLARARDRGRGATAMIDTAVLTMGVGLVSWVYVVVPAWAVEAPVLDRVIAATYPLCDVLLVTTAIRLVTGPGLWNAASRLLVASVAVLLLSNGLLQRVQLDAAFAPLERPLDVGWLLAFVLWAAAALHPSMRALSEPAPAREDAMLVNRLVGLMAAVMTGPAIVTIGLLTDTGLHPWPVVIASAAMAGLILARMIGMVRRLTRQAARLGALAETDFVTGLANRRGFADRLDELFVGATAFAETGTGPERLSDPPPAAAVVILVDIERFADVTDSFGHDVGDALVAAVGSRLLVLFGPDAVVARTGEGTFAVLHRLAPARREPASSLDRDAQALLLKRSLEGTYELAGLSLSVEVCLGGVLVPGDAPTAALALHRADVALVSARSRPGRIARYQAELETGGTFAAQLVGELLGALARGEVVLHYQPQVELRSGRVLGVEALVRWEHPVHGLLVPDAFIPAAEQTGVIGPLTRYLLDLAVEQCARWRAAGLELTVAVNLSARNLLDPALLTDVRAALARHGLPATALELEITEGTVMMDPARSRQVLGALADLGITLSIDDYGTGYSSLAYLQRLPMGRLKIDRTFITDLVRDEASATIVRSTIELARHLRLEVVAEGVEDDATLRMLRDMDCFAAQGFGLGRPVPPAKLPALVLAIEARLGAATAA</sequence>
<dbReference type="AlphaFoldDB" id="A0A8A4ZEW4"/>
<dbReference type="SUPFAM" id="SSF141868">
    <property type="entry name" value="EAL domain-like"/>
    <property type="match status" value="1"/>
</dbReference>
<dbReference type="PANTHER" id="PTHR33121">
    <property type="entry name" value="CYCLIC DI-GMP PHOSPHODIESTERASE PDEF"/>
    <property type="match status" value="1"/>
</dbReference>
<feature type="transmembrane region" description="Helical" evidence="1">
    <location>
        <begin position="286"/>
        <end position="306"/>
    </location>
</feature>
<evidence type="ECO:0000313" key="4">
    <source>
        <dbReference type="EMBL" id="QTE29845.1"/>
    </source>
</evidence>
<protein>
    <submittedName>
        <fullName evidence="4">EAL domain-containing protein</fullName>
    </submittedName>
</protein>
<dbReference type="Gene3D" id="3.30.70.270">
    <property type="match status" value="1"/>
</dbReference>
<dbReference type="RefSeq" id="WP_227424153.1">
    <property type="nucleotide sequence ID" value="NZ_CP071868.1"/>
</dbReference>
<feature type="domain" description="EAL" evidence="2">
    <location>
        <begin position="514"/>
        <end position="767"/>
    </location>
</feature>
<keyword evidence="5" id="KW-1185">Reference proteome</keyword>
<reference evidence="4" key="1">
    <citation type="submission" date="2021-03" db="EMBL/GenBank/DDBJ databases">
        <title>Pengzhenrongella sicca gen. nov., sp. nov., a new member of suborder Micrococcineae isolated from High-Arctic tundra soil.</title>
        <authorList>
            <person name="Peng F."/>
        </authorList>
    </citation>
    <scope>NUCLEOTIDE SEQUENCE</scope>
    <source>
        <strain evidence="4">LRZ-2</strain>
    </source>
</reference>
<dbReference type="SMART" id="SM00052">
    <property type="entry name" value="EAL"/>
    <property type="match status" value="1"/>
</dbReference>
<feature type="transmembrane region" description="Helical" evidence="1">
    <location>
        <begin position="162"/>
        <end position="180"/>
    </location>
</feature>
<feature type="domain" description="GGDEF" evidence="3">
    <location>
        <begin position="367"/>
        <end position="507"/>
    </location>
</feature>
<feature type="transmembrane region" description="Helical" evidence="1">
    <location>
        <begin position="32"/>
        <end position="50"/>
    </location>
</feature>
<dbReference type="Pfam" id="PF00990">
    <property type="entry name" value="GGDEF"/>
    <property type="match status" value="1"/>
</dbReference>
<feature type="transmembrane region" description="Helical" evidence="1">
    <location>
        <begin position="125"/>
        <end position="150"/>
    </location>
</feature>
<dbReference type="CDD" id="cd01948">
    <property type="entry name" value="EAL"/>
    <property type="match status" value="1"/>
</dbReference>
<dbReference type="EMBL" id="CP071868">
    <property type="protein sequence ID" value="QTE29845.1"/>
    <property type="molecule type" value="Genomic_DNA"/>
</dbReference>
<feature type="transmembrane region" description="Helical" evidence="1">
    <location>
        <begin position="9"/>
        <end position="26"/>
    </location>
</feature>
<dbReference type="InterPro" id="IPR043128">
    <property type="entry name" value="Rev_trsase/Diguanyl_cyclase"/>
</dbReference>
<dbReference type="Pfam" id="PF00563">
    <property type="entry name" value="EAL"/>
    <property type="match status" value="1"/>
</dbReference>
<proteinExistence type="predicted"/>
<feature type="transmembrane region" description="Helical" evidence="1">
    <location>
        <begin position="257"/>
        <end position="280"/>
    </location>
</feature>
<feature type="transmembrane region" description="Helical" evidence="1">
    <location>
        <begin position="226"/>
        <end position="245"/>
    </location>
</feature>
<dbReference type="InterPro" id="IPR029787">
    <property type="entry name" value="Nucleotide_cyclase"/>
</dbReference>
<evidence type="ECO:0000259" key="2">
    <source>
        <dbReference type="PROSITE" id="PS50883"/>
    </source>
</evidence>
<dbReference type="Proteomes" id="UP000663937">
    <property type="component" value="Chromosome"/>
</dbReference>
<evidence type="ECO:0000259" key="3">
    <source>
        <dbReference type="PROSITE" id="PS50887"/>
    </source>
</evidence>
<organism evidence="4 5">
    <name type="scientific">Pengzhenrongella sicca</name>
    <dbReference type="NCBI Taxonomy" id="2819238"/>
    <lineage>
        <taxon>Bacteria</taxon>
        <taxon>Bacillati</taxon>
        <taxon>Actinomycetota</taxon>
        <taxon>Actinomycetes</taxon>
        <taxon>Micrococcales</taxon>
        <taxon>Pengzhenrongella</taxon>
    </lineage>
</organism>
<name>A0A8A4ZEW4_9MICO</name>
<feature type="transmembrane region" description="Helical" evidence="1">
    <location>
        <begin position="62"/>
        <end position="81"/>
    </location>
</feature>
<keyword evidence="1" id="KW-0472">Membrane</keyword>
<evidence type="ECO:0000313" key="5">
    <source>
        <dbReference type="Proteomes" id="UP000663937"/>
    </source>
</evidence>
<dbReference type="InterPro" id="IPR000160">
    <property type="entry name" value="GGDEF_dom"/>
</dbReference>
<dbReference type="InterPro" id="IPR050706">
    <property type="entry name" value="Cyclic-di-GMP_PDE-like"/>
</dbReference>
<dbReference type="PROSITE" id="PS50883">
    <property type="entry name" value="EAL"/>
    <property type="match status" value="1"/>
</dbReference>
<dbReference type="Gene3D" id="3.20.20.450">
    <property type="entry name" value="EAL domain"/>
    <property type="match status" value="1"/>
</dbReference>
<dbReference type="KEGG" id="psic:J4E96_02085"/>
<keyword evidence="1" id="KW-1133">Transmembrane helix</keyword>
<dbReference type="SMART" id="SM00267">
    <property type="entry name" value="GGDEF"/>
    <property type="match status" value="1"/>
</dbReference>
<dbReference type="GO" id="GO:0071111">
    <property type="term" value="F:cyclic-guanylate-specific phosphodiesterase activity"/>
    <property type="evidence" value="ECO:0007669"/>
    <property type="project" value="InterPro"/>
</dbReference>
<feature type="transmembrane region" description="Helical" evidence="1">
    <location>
        <begin position="187"/>
        <end position="206"/>
    </location>
</feature>
<dbReference type="InterPro" id="IPR035919">
    <property type="entry name" value="EAL_sf"/>
</dbReference>
<dbReference type="CDD" id="cd01949">
    <property type="entry name" value="GGDEF"/>
    <property type="match status" value="1"/>
</dbReference>
<dbReference type="NCBIfam" id="TIGR00254">
    <property type="entry name" value="GGDEF"/>
    <property type="match status" value="1"/>
</dbReference>
<dbReference type="PANTHER" id="PTHR33121:SF70">
    <property type="entry name" value="SIGNALING PROTEIN YKOW"/>
    <property type="match status" value="1"/>
</dbReference>
<gene>
    <name evidence="4" type="ORF">J4E96_02085</name>
</gene>
<accession>A0A8A4ZEW4</accession>
<feature type="transmembrane region" description="Helical" evidence="1">
    <location>
        <begin position="93"/>
        <end position="113"/>
    </location>
</feature>
<evidence type="ECO:0000256" key="1">
    <source>
        <dbReference type="SAM" id="Phobius"/>
    </source>
</evidence>